<accession>A0A2J8AER1</accession>
<keyword evidence="1" id="KW-0493">Microtubule</keyword>
<dbReference type="InterPro" id="IPR015415">
    <property type="entry name" value="Spast_Vps4_C"/>
</dbReference>
<dbReference type="GO" id="GO:0008568">
    <property type="term" value="F:microtubule severing ATPase activity"/>
    <property type="evidence" value="ECO:0007669"/>
    <property type="project" value="UniProtKB-EC"/>
</dbReference>
<evidence type="ECO:0000259" key="10">
    <source>
        <dbReference type="SMART" id="SM00382"/>
    </source>
</evidence>
<dbReference type="InterPro" id="IPR003960">
    <property type="entry name" value="ATPase_AAA_CS"/>
</dbReference>
<feature type="compositionally biased region" description="Low complexity" evidence="9">
    <location>
        <begin position="239"/>
        <end position="260"/>
    </location>
</feature>
<dbReference type="GO" id="GO:0016887">
    <property type="term" value="F:ATP hydrolysis activity"/>
    <property type="evidence" value="ECO:0007669"/>
    <property type="project" value="InterPro"/>
</dbReference>
<dbReference type="Pfam" id="PF09336">
    <property type="entry name" value="Vps4_C"/>
    <property type="match status" value="1"/>
</dbReference>
<dbReference type="Gene3D" id="1.10.8.60">
    <property type="match status" value="1"/>
</dbReference>
<evidence type="ECO:0000256" key="9">
    <source>
        <dbReference type="SAM" id="MobiDB-lite"/>
    </source>
</evidence>
<dbReference type="GO" id="GO:0005524">
    <property type="term" value="F:ATP binding"/>
    <property type="evidence" value="ECO:0007669"/>
    <property type="project" value="UniProtKB-KW"/>
</dbReference>
<evidence type="ECO:0000256" key="8">
    <source>
        <dbReference type="RuleBase" id="RU003651"/>
    </source>
</evidence>
<dbReference type="CDD" id="cd19509">
    <property type="entry name" value="RecA-like_VPS4-like"/>
    <property type="match status" value="1"/>
</dbReference>
<keyword evidence="13" id="KW-1185">Reference proteome</keyword>
<dbReference type="Gene3D" id="3.40.50.300">
    <property type="entry name" value="P-loop containing nucleotide triphosphate hydrolases"/>
    <property type="match status" value="1"/>
</dbReference>
<organism evidence="12 13">
    <name type="scientific">Tetrabaena socialis</name>
    <dbReference type="NCBI Taxonomy" id="47790"/>
    <lineage>
        <taxon>Eukaryota</taxon>
        <taxon>Viridiplantae</taxon>
        <taxon>Chlorophyta</taxon>
        <taxon>core chlorophytes</taxon>
        <taxon>Chlorophyceae</taxon>
        <taxon>CS clade</taxon>
        <taxon>Chlamydomonadales</taxon>
        <taxon>Tetrabaenaceae</taxon>
        <taxon>Tetrabaena</taxon>
    </lineage>
</organism>
<reference evidence="12 13" key="1">
    <citation type="journal article" date="2017" name="Mol. Biol. Evol.">
        <title>The 4-celled Tetrabaena socialis nuclear genome reveals the essential components for genetic control of cell number at the origin of multicellularity in the volvocine lineage.</title>
        <authorList>
            <person name="Featherston J."/>
            <person name="Arakaki Y."/>
            <person name="Hanschen E.R."/>
            <person name="Ferris P.J."/>
            <person name="Michod R.E."/>
            <person name="Olson B.J.S.C."/>
            <person name="Nozaki H."/>
            <person name="Durand P.M."/>
        </authorList>
    </citation>
    <scope>NUCLEOTIDE SEQUENCE [LARGE SCALE GENOMIC DNA]</scope>
    <source>
        <strain evidence="12 13">NIES-571</strain>
    </source>
</reference>
<dbReference type="EMBL" id="PGGS01000041">
    <property type="protein sequence ID" value="PNH11007.1"/>
    <property type="molecule type" value="Genomic_DNA"/>
</dbReference>
<dbReference type="FunFam" id="1.10.8.60:FF:000022">
    <property type="entry name" value="Fidgetin like 1"/>
    <property type="match status" value="1"/>
</dbReference>
<feature type="domain" description="AAA+ ATPase" evidence="10">
    <location>
        <begin position="356"/>
        <end position="493"/>
    </location>
</feature>
<dbReference type="InterPro" id="IPR027417">
    <property type="entry name" value="P-loop_NTPase"/>
</dbReference>
<feature type="region of interest" description="Disordered" evidence="9">
    <location>
        <begin position="234"/>
        <end position="302"/>
    </location>
</feature>
<dbReference type="Pfam" id="PF00004">
    <property type="entry name" value="AAA"/>
    <property type="match status" value="1"/>
</dbReference>
<evidence type="ECO:0000256" key="1">
    <source>
        <dbReference type="ARBA" id="ARBA00022701"/>
    </source>
</evidence>
<dbReference type="SMART" id="SM00382">
    <property type="entry name" value="AAA"/>
    <property type="match status" value="1"/>
</dbReference>
<evidence type="ECO:0000259" key="11">
    <source>
        <dbReference type="SMART" id="SM00745"/>
    </source>
</evidence>
<protein>
    <recommendedName>
        <fullName evidence="7">microtubule-severing ATPase</fullName>
        <ecNumber evidence="7">5.6.1.1</ecNumber>
    </recommendedName>
</protein>
<dbReference type="Pfam" id="PF17862">
    <property type="entry name" value="AAA_lid_3"/>
    <property type="match status" value="1"/>
</dbReference>
<dbReference type="Gene3D" id="1.20.58.80">
    <property type="entry name" value="Phosphotransferase system, lactose/cellobiose-type IIA subunit"/>
    <property type="match status" value="1"/>
</dbReference>
<dbReference type="Proteomes" id="UP000236333">
    <property type="component" value="Unassembled WGS sequence"/>
</dbReference>
<evidence type="ECO:0000256" key="5">
    <source>
        <dbReference type="ARBA" id="ARBA00023235"/>
    </source>
</evidence>
<dbReference type="PROSITE" id="PS00674">
    <property type="entry name" value="AAA"/>
    <property type="match status" value="1"/>
</dbReference>
<keyword evidence="2 8" id="KW-0547">Nucleotide-binding</keyword>
<dbReference type="GO" id="GO:0005874">
    <property type="term" value="C:microtubule"/>
    <property type="evidence" value="ECO:0007669"/>
    <property type="project" value="UniProtKB-KW"/>
</dbReference>
<dbReference type="SMART" id="SM00745">
    <property type="entry name" value="MIT"/>
    <property type="match status" value="1"/>
</dbReference>
<dbReference type="InterPro" id="IPR050304">
    <property type="entry name" value="MT-severing_AAA_ATPase"/>
</dbReference>
<dbReference type="PANTHER" id="PTHR23074:SF86">
    <property type="entry name" value="SPASTIN"/>
    <property type="match status" value="1"/>
</dbReference>
<dbReference type="InterPro" id="IPR003593">
    <property type="entry name" value="AAA+_ATPase"/>
</dbReference>
<evidence type="ECO:0000256" key="6">
    <source>
        <dbReference type="ARBA" id="ARBA00036378"/>
    </source>
</evidence>
<dbReference type="OrthoDB" id="10251136at2759"/>
<evidence type="ECO:0000313" key="12">
    <source>
        <dbReference type="EMBL" id="PNH11007.1"/>
    </source>
</evidence>
<dbReference type="SUPFAM" id="SSF52540">
    <property type="entry name" value="P-loop containing nucleoside triphosphate hydrolases"/>
    <property type="match status" value="1"/>
</dbReference>
<proteinExistence type="inferred from homology"/>
<feature type="domain" description="MIT" evidence="11">
    <location>
        <begin position="151"/>
        <end position="229"/>
    </location>
</feature>
<dbReference type="InterPro" id="IPR007330">
    <property type="entry name" value="MIT_dom"/>
</dbReference>
<dbReference type="AlphaFoldDB" id="A0A2J8AER1"/>
<sequence>MFLEAQHISAVTRHLGAALTKVVTPARDDALGTVSPPRWAAAPPYPAGELLTIASGCWATLGLVLLVGLARVLGPRAQARLTPFRPPAGRKGREAPHPPHAVHPLQLRYYQLLLTMKSISALFGSFSTGVGGNGSQAAAKQQQQLKNREKLQSYHQLAKEAFERAYAADSSGRYDAAARLYRTGLEAAHEGLSLQVPPTSGLGPMADSVTGWRADMEGWMRNVTARLRALESGAASTSAPVRPTPQAAAAVAAQRRTAAPGPIMTAAGSRSGAYRAPQASPTSAAAPASAPGRGGGGGGEDGLQKFRDIVAHEILDQAPSVKWDDIAGLVLAKQALTEAVILPALRPDLFQGLRAPVRGILLYGPPGNGKTMLAKALAAEARATFFNISASSLTSKWVGEGEKMVRALFETAAARQPAIIFMDEVDSLLSSRGKAGESEATRRLLTEFLVQFDGVGGSGRERVVVVGATNRPQELDDAVRRRFTKRIYVPLPDASGRMAVLVHLLKGQAHRLNRADLDIIVRATAGYSASDLAALCKEAAMAPLRELAPSRLASVPANELRPIGGRDFAAALEVVRPSVNAATLRAFEDFTREYGTQ</sequence>
<dbReference type="PANTHER" id="PTHR23074">
    <property type="entry name" value="AAA DOMAIN-CONTAINING"/>
    <property type="match status" value="1"/>
</dbReference>
<name>A0A2J8AER1_9CHLO</name>
<feature type="compositionally biased region" description="Gly residues" evidence="9">
    <location>
        <begin position="292"/>
        <end position="301"/>
    </location>
</feature>
<comment type="similarity">
    <text evidence="8">Belongs to the AAA ATPase family.</text>
</comment>
<evidence type="ECO:0000256" key="7">
    <source>
        <dbReference type="ARBA" id="ARBA00038871"/>
    </source>
</evidence>
<dbReference type="InterPro" id="IPR003959">
    <property type="entry name" value="ATPase_AAA_core"/>
</dbReference>
<comment type="caution">
    <text evidence="12">The sequence shown here is derived from an EMBL/GenBank/DDBJ whole genome shotgun (WGS) entry which is preliminary data.</text>
</comment>
<keyword evidence="5" id="KW-0413">Isomerase</keyword>
<keyword evidence="3 8" id="KW-0067">ATP-binding</keyword>
<dbReference type="InterPro" id="IPR041569">
    <property type="entry name" value="AAA_lid_3"/>
</dbReference>
<gene>
    <name evidence="12" type="ORF">TSOC_002221</name>
</gene>
<dbReference type="FunFam" id="3.40.50.300:FF:000093">
    <property type="entry name" value="Fidgetin-like 1"/>
    <property type="match status" value="1"/>
</dbReference>
<evidence type="ECO:0000256" key="3">
    <source>
        <dbReference type="ARBA" id="ARBA00022840"/>
    </source>
</evidence>
<evidence type="ECO:0000256" key="2">
    <source>
        <dbReference type="ARBA" id="ARBA00022741"/>
    </source>
</evidence>
<feature type="compositionally biased region" description="Low complexity" evidence="9">
    <location>
        <begin position="276"/>
        <end position="291"/>
    </location>
</feature>
<comment type="catalytic activity">
    <reaction evidence="6">
        <text>n ATP + n H2O + a microtubule = n ADP + n phosphate + (n+1) alpha/beta tubulin heterodimers.</text>
        <dbReference type="EC" id="5.6.1.1"/>
    </reaction>
</comment>
<evidence type="ECO:0000313" key="13">
    <source>
        <dbReference type="Proteomes" id="UP000236333"/>
    </source>
</evidence>
<keyword evidence="4" id="KW-0472">Membrane</keyword>
<dbReference type="EC" id="5.6.1.1" evidence="7"/>
<evidence type="ECO:0000256" key="4">
    <source>
        <dbReference type="ARBA" id="ARBA00023136"/>
    </source>
</evidence>